<feature type="domain" description="Sulphur oxidation protein SoxZ" evidence="2">
    <location>
        <begin position="168"/>
        <end position="255"/>
    </location>
</feature>
<evidence type="ECO:0000259" key="2">
    <source>
        <dbReference type="Pfam" id="PF08770"/>
    </source>
</evidence>
<dbReference type="Gene3D" id="2.60.40.2470">
    <property type="entry name" value="SoxY domain"/>
    <property type="match status" value="1"/>
</dbReference>
<dbReference type="RefSeq" id="WP_149390628.1">
    <property type="nucleotide sequence ID" value="NZ_SMRS01000004.1"/>
</dbReference>
<name>A0A5A9W4P8_9GAMM</name>
<dbReference type="Pfam" id="PF08770">
    <property type="entry name" value="SoxZ"/>
    <property type="match status" value="1"/>
</dbReference>
<dbReference type="InterPro" id="IPR013783">
    <property type="entry name" value="Ig-like_fold"/>
</dbReference>
<evidence type="ECO:0000313" key="4">
    <source>
        <dbReference type="EMBL" id="KAA0875048.1"/>
    </source>
</evidence>
<reference evidence="4 5" key="1">
    <citation type="submission" date="2019-03" db="EMBL/GenBank/DDBJ databases">
        <title>Nitrincola sp. nov. isolated from an Indian soda lake.</title>
        <authorList>
            <person name="Joshi A."/>
            <person name="Thite S.V."/>
            <person name="Joseph N."/>
            <person name="Dhotre D."/>
            <person name="Moorthy M."/>
            <person name="Shouche Y.S."/>
        </authorList>
    </citation>
    <scope>NUCLEOTIDE SEQUENCE [LARGE SCALE GENOMIC DNA]</scope>
    <source>
        <strain evidence="4 5">MEB193</strain>
    </source>
</reference>
<keyword evidence="1" id="KW-0732">Signal</keyword>
<dbReference type="SUPFAM" id="SSF81296">
    <property type="entry name" value="E set domains"/>
    <property type="match status" value="1"/>
</dbReference>
<gene>
    <name evidence="4" type="ORF">E1H14_06410</name>
</gene>
<accession>A0A5A9W4P8</accession>
<dbReference type="Pfam" id="PF13501">
    <property type="entry name" value="SoxY"/>
    <property type="match status" value="1"/>
</dbReference>
<evidence type="ECO:0000256" key="1">
    <source>
        <dbReference type="SAM" id="SignalP"/>
    </source>
</evidence>
<dbReference type="InterPro" id="IPR014880">
    <property type="entry name" value="SoxZ_dom"/>
</dbReference>
<proteinExistence type="predicted"/>
<organism evidence="4 5">
    <name type="scientific">Nitrincola tapanii</name>
    <dbReference type="NCBI Taxonomy" id="1708751"/>
    <lineage>
        <taxon>Bacteria</taxon>
        <taxon>Pseudomonadati</taxon>
        <taxon>Pseudomonadota</taxon>
        <taxon>Gammaproteobacteria</taxon>
        <taxon>Oceanospirillales</taxon>
        <taxon>Oceanospirillaceae</taxon>
        <taxon>Nitrincola</taxon>
    </lineage>
</organism>
<feature type="signal peptide" evidence="1">
    <location>
        <begin position="1"/>
        <end position="26"/>
    </location>
</feature>
<dbReference type="Gene3D" id="2.60.40.10">
    <property type="entry name" value="Immunoglobulins"/>
    <property type="match status" value="1"/>
</dbReference>
<dbReference type="OrthoDB" id="9795530at2"/>
<dbReference type="EMBL" id="SMRS01000004">
    <property type="protein sequence ID" value="KAA0875048.1"/>
    <property type="molecule type" value="Genomic_DNA"/>
</dbReference>
<keyword evidence="5" id="KW-1185">Reference proteome</keyword>
<comment type="caution">
    <text evidence="4">The sequence shown here is derived from an EMBL/GenBank/DDBJ whole genome shotgun (WGS) entry which is preliminary data.</text>
</comment>
<dbReference type="InterPro" id="IPR014756">
    <property type="entry name" value="Ig_E-set"/>
</dbReference>
<dbReference type="AlphaFoldDB" id="A0A5A9W4P8"/>
<dbReference type="Proteomes" id="UP000325302">
    <property type="component" value="Unassembled WGS sequence"/>
</dbReference>
<evidence type="ECO:0000259" key="3">
    <source>
        <dbReference type="Pfam" id="PF13501"/>
    </source>
</evidence>
<protein>
    <submittedName>
        <fullName evidence="4">Thiosulfate oxidation carrier complex protein SoxZ</fullName>
    </submittedName>
</protein>
<feature type="chain" id="PRO_5022780631" evidence="1">
    <location>
        <begin position="27"/>
        <end position="258"/>
    </location>
</feature>
<sequence>MKGSLRPLGLSLCIATVVLASSWTFAQPPLPNLAALQQAITQADALETQGLNLNLPLVAEDGSAVPLKVQFNAPLAEGEWITQLRVFASGNPNAEVIDFEPSAAISQLEFSSRIRLSESQDVYVLASSNQGRQWLASRQVRVTLSGCLMSGDEDTTQMGMSQPRIALPRQAQAGKPAEIRTLINHPMETGFRETASGETLAASLVDHLVISRAGETLLRVKFYTGTSANPFVSFFLDQQDQLTFTWTDDQGQQIQETR</sequence>
<feature type="domain" description="Ig-like SoxY" evidence="3">
    <location>
        <begin position="40"/>
        <end position="147"/>
    </location>
</feature>
<dbReference type="InterPro" id="IPR032711">
    <property type="entry name" value="SoxY"/>
</dbReference>
<evidence type="ECO:0000313" key="5">
    <source>
        <dbReference type="Proteomes" id="UP000325302"/>
    </source>
</evidence>
<dbReference type="InterPro" id="IPR038162">
    <property type="entry name" value="SoxY_sf"/>
</dbReference>